<keyword evidence="3" id="KW-0456">Lyase</keyword>
<feature type="domain" description="ACT" evidence="7">
    <location>
        <begin position="428"/>
        <end position="507"/>
    </location>
</feature>
<dbReference type="Proteomes" id="UP000695022">
    <property type="component" value="Unplaced"/>
</dbReference>
<dbReference type="RefSeq" id="XP_014673420.1">
    <property type="nucleotide sequence ID" value="XM_014817934.1"/>
</dbReference>
<gene>
    <name evidence="9" type="primary">LOC106813724</name>
</gene>
<evidence type="ECO:0000313" key="8">
    <source>
        <dbReference type="Proteomes" id="UP000695022"/>
    </source>
</evidence>
<dbReference type="Gene3D" id="3.40.50.1100">
    <property type="match status" value="2"/>
</dbReference>
<protein>
    <recommendedName>
        <fullName evidence="4">L-serine deaminase</fullName>
    </recommendedName>
    <alternativeName>
        <fullName evidence="5">L-threonine dehydratase</fullName>
    </alternativeName>
</protein>
<dbReference type="InterPro" id="IPR050147">
    <property type="entry name" value="Ser/Thr_Dehydratase"/>
</dbReference>
<evidence type="ECO:0000256" key="6">
    <source>
        <dbReference type="SAM" id="MobiDB-lite"/>
    </source>
</evidence>
<evidence type="ECO:0000256" key="5">
    <source>
        <dbReference type="ARBA" id="ARBA00042605"/>
    </source>
</evidence>
<keyword evidence="8" id="KW-1185">Reference proteome</keyword>
<feature type="compositionally biased region" description="Basic and acidic residues" evidence="6">
    <location>
        <begin position="77"/>
        <end position="90"/>
    </location>
</feature>
<dbReference type="PANTHER" id="PTHR48078">
    <property type="entry name" value="THREONINE DEHYDRATASE, MITOCHONDRIAL-RELATED"/>
    <property type="match status" value="1"/>
</dbReference>
<dbReference type="InterPro" id="IPR002912">
    <property type="entry name" value="ACT_dom"/>
</dbReference>
<dbReference type="PROSITE" id="PS51671">
    <property type="entry name" value="ACT"/>
    <property type="match status" value="1"/>
</dbReference>
<feature type="region of interest" description="Disordered" evidence="6">
    <location>
        <begin position="64"/>
        <end position="90"/>
    </location>
</feature>
<dbReference type="GeneID" id="106813724"/>
<organism evidence="8 9">
    <name type="scientific">Priapulus caudatus</name>
    <name type="common">Priapulid worm</name>
    <dbReference type="NCBI Taxonomy" id="37621"/>
    <lineage>
        <taxon>Eukaryota</taxon>
        <taxon>Metazoa</taxon>
        <taxon>Ecdysozoa</taxon>
        <taxon>Scalidophora</taxon>
        <taxon>Priapulida</taxon>
        <taxon>Priapulimorpha</taxon>
        <taxon>Priapulimorphida</taxon>
        <taxon>Priapulidae</taxon>
        <taxon>Priapulus</taxon>
    </lineage>
</organism>
<sequence>MYECCCKSCTCEVGKVSCGHLFKLDETNNGLSLTRPSIASAHGSTHHCTRATTATMTDTVVEGATEGKQENGSSSPTERHDESVGEEEALKDRWCDPEHPTTVTFQDISAAAYMIKNGIQRTPCTKSNVSRIAKMDIYFKKEFLQFTGSFKERGARYTLMMLSPAQKKLGVVAASAGNHALALAYHGKDLNIPVYVVMPIIAPLMKIENCKTYGANIIVRGAHLGESKEIALKIAKEKGYEYINGYDHPHIIAGAGTMGLEIVEQVSDIDAVVIPIGGAGLIAGSSIAIKSLYPDIQIIGVEAESCPCYTTAVAADHPIYAAPSSTLADGLSVPIVGVNAFATARGHVDKTVVVSEEWVAVTILRLIEMEKAVVEGAGAVGLAAVLSGKLPELVGKRVVIALTGGNIDTTVLGRCLERGLAVDERLVRFSVTVADRPGGIAELTQLLAKMGASLKDIFHERAWLRADIFSVNVKCVIETKDREHAQEVERALHARYTDIKWGGDVSMGRSLFSH</sequence>
<evidence type="ECO:0000313" key="9">
    <source>
        <dbReference type="RefSeq" id="XP_014673420.1"/>
    </source>
</evidence>
<proteinExistence type="predicted"/>
<dbReference type="Pfam" id="PF00291">
    <property type="entry name" value="PALP"/>
    <property type="match status" value="1"/>
</dbReference>
<dbReference type="CDD" id="cd01562">
    <property type="entry name" value="Thr-dehyd"/>
    <property type="match status" value="1"/>
</dbReference>
<dbReference type="PANTHER" id="PTHR48078:SF19">
    <property type="entry name" value="ACT DOMAIN-CONTAINING PROTEIN"/>
    <property type="match status" value="1"/>
</dbReference>
<comment type="cofactor">
    <cofactor evidence="1">
        <name>pyridoxal 5'-phosphate</name>
        <dbReference type="ChEBI" id="CHEBI:597326"/>
    </cofactor>
</comment>
<keyword evidence="2" id="KW-0663">Pyridoxal phosphate</keyword>
<reference evidence="9" key="1">
    <citation type="submission" date="2025-08" db="UniProtKB">
        <authorList>
            <consortium name="RefSeq"/>
        </authorList>
    </citation>
    <scope>IDENTIFICATION</scope>
</reference>
<evidence type="ECO:0000256" key="3">
    <source>
        <dbReference type="ARBA" id="ARBA00023239"/>
    </source>
</evidence>
<dbReference type="InterPro" id="IPR036052">
    <property type="entry name" value="TrpB-like_PALP_sf"/>
</dbReference>
<name>A0ABM1EMJ9_PRICU</name>
<evidence type="ECO:0000256" key="4">
    <source>
        <dbReference type="ARBA" id="ARBA00041766"/>
    </source>
</evidence>
<dbReference type="InterPro" id="IPR001926">
    <property type="entry name" value="TrpB-like_PALP"/>
</dbReference>
<accession>A0ABM1EMJ9</accession>
<evidence type="ECO:0000256" key="2">
    <source>
        <dbReference type="ARBA" id="ARBA00022898"/>
    </source>
</evidence>
<evidence type="ECO:0000259" key="7">
    <source>
        <dbReference type="PROSITE" id="PS51671"/>
    </source>
</evidence>
<dbReference type="SUPFAM" id="SSF53686">
    <property type="entry name" value="Tryptophan synthase beta subunit-like PLP-dependent enzymes"/>
    <property type="match status" value="1"/>
</dbReference>
<dbReference type="CDD" id="cd04886">
    <property type="entry name" value="ACT_ThrD-II-like"/>
    <property type="match status" value="1"/>
</dbReference>
<evidence type="ECO:0000256" key="1">
    <source>
        <dbReference type="ARBA" id="ARBA00001933"/>
    </source>
</evidence>
<dbReference type="InterPro" id="IPR044561">
    <property type="entry name" value="ACT_ThrD-II-like"/>
</dbReference>